<sequence>MTNKSLSFYLLRKALTRIIIISTVFTMCLARVQAKNNSAQDLNTRISLKVVNMPVKDVLKQINKETKVSFVFSNSIVTDQEVSINVKNEQLSLVLKKILNPFGMDYTVSGNVILIDKKTAIAGTATRIPPVNVSGKVVDNSGAPLPGVTVKIKGTNSGTVTNADGRYSLVVPDENTVIVFSYLGFISQEITVGGRQTIDVQLAENRNNLNEVVVTALGISRQKKALAYSVTEVKGEDFTQARENNLANALTGKVAGVNATGLSTGPGGSSRVLIRGNGSLSGGNQPLYVVNGMPIDNSVPGGSATTNAGGGNVDRGDGIAGINPDDIESISVLKGGTAAALYGARAANGVILITTKKGRAQKGIGVEYNTTYTAETPAVFPEWQYEYGQGDGGIKPMTQAAAITTGRRSFGAKIDGSTYVAADGLEHPYSAQRDNIKNFYRTGSTFTNTVAFTGGTEALTYRFSVADLNSKSVLPNSNYDRKTGNLNVSGKLSKKLSFEALAQYNIEQAKNRPSAGDALGNPNWTPYMVANTTDIRWLNPGYDANGTEIAWNDAPIASNSYFVVNKYQERDTKNRFIGQAGVTYELIKNLSLKGVVSRDFYYYNYSYVLPTGTLYVPNGQYSELKVDASETNGLLTLNYNGRVKDFGISAFVGGNQQRSVYNQSNTVGSNYIIPYFYSPTNLSTISTTPTNNKTAINSLMGSADISYKNFAYLTVTGRQDWFSTLSPQNNTIFYPSVGGSFVISEAFKLPEVINYLKARASWAQVGGGAPDPYQINQAFIMLPSSGQPLQTVSSTTITNQNLRPYTSTTIEAGIEARFLNSRIGIDITVYDRKTTDDIVSTAITGTTGYNNVLLNVGELSNKGIEGLINGTPIKSKDFTWSASYNVAYNKNEVVKLAAGLNQIQMASSVNGWGYINNIVGQPYGSIVGTRMMKDASGNVVFNATTGLPVATGLQTLGKGVAPLTMGLSNDFRYKRFSLNILLDGKFGNKVLSLMEIYGTRLGLMKTTLPGRDGGLAISGVDQSGAAYSRTVPVANLRTYYDNYKSYSELFLHDGSFVKLRQVILSYSIPVSGLKALSLQSASISLVARNLLTIYKRTDNFDPESSFTNGSSQGFESFGLPRTRSFGLNLMVKF</sequence>
<dbReference type="SUPFAM" id="SSF49464">
    <property type="entry name" value="Carboxypeptidase regulatory domain-like"/>
    <property type="match status" value="1"/>
</dbReference>
<dbReference type="PROSITE" id="PS52016">
    <property type="entry name" value="TONB_DEPENDENT_REC_3"/>
    <property type="match status" value="1"/>
</dbReference>
<dbReference type="Gene3D" id="2.40.170.20">
    <property type="entry name" value="TonB-dependent receptor, beta-barrel domain"/>
    <property type="match status" value="1"/>
</dbReference>
<dbReference type="Gene3D" id="2.60.40.1120">
    <property type="entry name" value="Carboxypeptidase-like, regulatory domain"/>
    <property type="match status" value="1"/>
</dbReference>
<dbReference type="InterPro" id="IPR036942">
    <property type="entry name" value="Beta-barrel_TonB_sf"/>
</dbReference>
<dbReference type="RefSeq" id="WP_191187386.1">
    <property type="nucleotide sequence ID" value="NZ_JACWMY010000001.1"/>
</dbReference>
<keyword evidence="11" id="KW-1185">Reference proteome</keyword>
<evidence type="ECO:0000259" key="9">
    <source>
        <dbReference type="Pfam" id="PF07715"/>
    </source>
</evidence>
<feature type="domain" description="TonB-dependent receptor plug" evidence="9">
    <location>
        <begin position="223"/>
        <end position="350"/>
    </location>
</feature>
<keyword evidence="5" id="KW-0732">Signal</keyword>
<keyword evidence="4 8" id="KW-0812">Transmembrane</keyword>
<dbReference type="PANTHER" id="PTHR30069:SF29">
    <property type="entry name" value="HEMOGLOBIN AND HEMOGLOBIN-HAPTOGLOBIN-BINDING PROTEIN 1-RELATED"/>
    <property type="match status" value="1"/>
</dbReference>
<dbReference type="Pfam" id="PF13715">
    <property type="entry name" value="CarbopepD_reg_2"/>
    <property type="match status" value="1"/>
</dbReference>
<dbReference type="SUPFAM" id="SSF56935">
    <property type="entry name" value="Porins"/>
    <property type="match status" value="1"/>
</dbReference>
<protein>
    <submittedName>
        <fullName evidence="10">SusC/RagA family TonB-linked outer membrane protein</fullName>
    </submittedName>
</protein>
<dbReference type="InterPro" id="IPR023997">
    <property type="entry name" value="TonB-dep_OMP_SusC/RagA_CS"/>
</dbReference>
<name>A0ABR7WKM6_9SPHI</name>
<dbReference type="InterPro" id="IPR037066">
    <property type="entry name" value="Plug_dom_sf"/>
</dbReference>
<dbReference type="Gene3D" id="3.55.50.30">
    <property type="match status" value="1"/>
</dbReference>
<dbReference type="InterPro" id="IPR012910">
    <property type="entry name" value="Plug_dom"/>
</dbReference>
<dbReference type="EMBL" id="JACWMY010000001">
    <property type="protein sequence ID" value="MBD1362721.1"/>
    <property type="molecule type" value="Genomic_DNA"/>
</dbReference>
<dbReference type="InterPro" id="IPR039426">
    <property type="entry name" value="TonB-dep_rcpt-like"/>
</dbReference>
<dbReference type="Proteomes" id="UP000606600">
    <property type="component" value="Unassembled WGS sequence"/>
</dbReference>
<evidence type="ECO:0000256" key="5">
    <source>
        <dbReference type="ARBA" id="ARBA00022729"/>
    </source>
</evidence>
<evidence type="ECO:0000256" key="8">
    <source>
        <dbReference type="PROSITE-ProRule" id="PRU01360"/>
    </source>
</evidence>
<evidence type="ECO:0000313" key="11">
    <source>
        <dbReference type="Proteomes" id="UP000606600"/>
    </source>
</evidence>
<dbReference type="InterPro" id="IPR023996">
    <property type="entry name" value="TonB-dep_OMP_SusC/RagA"/>
</dbReference>
<dbReference type="Pfam" id="PF07715">
    <property type="entry name" value="Plug"/>
    <property type="match status" value="1"/>
</dbReference>
<keyword evidence="6 8" id="KW-0472">Membrane</keyword>
<keyword evidence="3 8" id="KW-1134">Transmembrane beta strand</keyword>
<organism evidence="10 11">
    <name type="scientific">Mucilaginibacter pankratovii</name>
    <dbReference type="NCBI Taxonomy" id="2772110"/>
    <lineage>
        <taxon>Bacteria</taxon>
        <taxon>Pseudomonadati</taxon>
        <taxon>Bacteroidota</taxon>
        <taxon>Sphingobacteriia</taxon>
        <taxon>Sphingobacteriales</taxon>
        <taxon>Sphingobacteriaceae</taxon>
        <taxon>Mucilaginibacter</taxon>
    </lineage>
</organism>
<reference evidence="10 11" key="1">
    <citation type="submission" date="2020-09" db="EMBL/GenBank/DDBJ databases">
        <title>Novel species of Mucilaginibacter isolated from a glacier on the Tibetan Plateau.</title>
        <authorList>
            <person name="Liu Q."/>
            <person name="Xin Y.-H."/>
        </authorList>
    </citation>
    <scope>NUCLEOTIDE SEQUENCE [LARGE SCALE GENOMIC DNA]</scope>
    <source>
        <strain evidence="10 11">ZT4R22</strain>
    </source>
</reference>
<dbReference type="NCBIfam" id="TIGR04056">
    <property type="entry name" value="OMP_RagA_SusC"/>
    <property type="match status" value="1"/>
</dbReference>
<evidence type="ECO:0000256" key="7">
    <source>
        <dbReference type="ARBA" id="ARBA00023237"/>
    </source>
</evidence>
<evidence type="ECO:0000256" key="2">
    <source>
        <dbReference type="ARBA" id="ARBA00022448"/>
    </source>
</evidence>
<dbReference type="PANTHER" id="PTHR30069">
    <property type="entry name" value="TONB-DEPENDENT OUTER MEMBRANE RECEPTOR"/>
    <property type="match status" value="1"/>
</dbReference>
<evidence type="ECO:0000256" key="6">
    <source>
        <dbReference type="ARBA" id="ARBA00023136"/>
    </source>
</evidence>
<evidence type="ECO:0000256" key="1">
    <source>
        <dbReference type="ARBA" id="ARBA00004571"/>
    </source>
</evidence>
<evidence type="ECO:0000256" key="4">
    <source>
        <dbReference type="ARBA" id="ARBA00022692"/>
    </source>
</evidence>
<accession>A0ABR7WKM6</accession>
<comment type="similarity">
    <text evidence="8">Belongs to the TonB-dependent receptor family.</text>
</comment>
<dbReference type="Gene3D" id="2.170.130.10">
    <property type="entry name" value="TonB-dependent receptor, plug domain"/>
    <property type="match status" value="1"/>
</dbReference>
<proteinExistence type="inferred from homology"/>
<dbReference type="NCBIfam" id="TIGR04057">
    <property type="entry name" value="SusC_RagA_signa"/>
    <property type="match status" value="1"/>
</dbReference>
<comment type="caution">
    <text evidence="10">The sequence shown here is derived from an EMBL/GenBank/DDBJ whole genome shotgun (WGS) entry which is preliminary data.</text>
</comment>
<evidence type="ECO:0000256" key="3">
    <source>
        <dbReference type="ARBA" id="ARBA00022452"/>
    </source>
</evidence>
<gene>
    <name evidence="10" type="ORF">IDJ77_02765</name>
</gene>
<evidence type="ECO:0000313" key="10">
    <source>
        <dbReference type="EMBL" id="MBD1362721.1"/>
    </source>
</evidence>
<keyword evidence="7 8" id="KW-0998">Cell outer membrane</keyword>
<dbReference type="InterPro" id="IPR008969">
    <property type="entry name" value="CarboxyPept-like_regulatory"/>
</dbReference>
<comment type="subcellular location">
    <subcellularLocation>
        <location evidence="1 8">Cell outer membrane</location>
        <topology evidence="1 8">Multi-pass membrane protein</topology>
    </subcellularLocation>
</comment>
<keyword evidence="2 8" id="KW-0813">Transport</keyword>